<keyword evidence="3" id="KW-0862">Zinc</keyword>
<evidence type="ECO:0000313" key="8">
    <source>
        <dbReference type="Proteomes" id="UP000320333"/>
    </source>
</evidence>
<protein>
    <recommendedName>
        <fullName evidence="6">C2H2-type domain-containing protein</fullName>
    </recommendedName>
</protein>
<feature type="compositionally biased region" description="Low complexity" evidence="5">
    <location>
        <begin position="171"/>
        <end position="188"/>
    </location>
</feature>
<dbReference type="PANTHER" id="PTHR23235">
    <property type="entry name" value="KRUEPPEL-LIKE TRANSCRIPTION FACTOR"/>
    <property type="match status" value="1"/>
</dbReference>
<evidence type="ECO:0000256" key="3">
    <source>
        <dbReference type="ARBA" id="ARBA00022833"/>
    </source>
</evidence>
<dbReference type="PANTHER" id="PTHR23235:SF120">
    <property type="entry name" value="KRUPPEL-LIKE FACTOR 15"/>
    <property type="match status" value="1"/>
</dbReference>
<name>A0A507F901_9FUNG</name>
<dbReference type="GO" id="GO:0000981">
    <property type="term" value="F:DNA-binding transcription factor activity, RNA polymerase II-specific"/>
    <property type="evidence" value="ECO:0007669"/>
    <property type="project" value="TreeGrafter"/>
</dbReference>
<keyword evidence="8" id="KW-1185">Reference proteome</keyword>
<organism evidence="7 8">
    <name type="scientific">Chytriomyces confervae</name>
    <dbReference type="NCBI Taxonomy" id="246404"/>
    <lineage>
        <taxon>Eukaryota</taxon>
        <taxon>Fungi</taxon>
        <taxon>Fungi incertae sedis</taxon>
        <taxon>Chytridiomycota</taxon>
        <taxon>Chytridiomycota incertae sedis</taxon>
        <taxon>Chytridiomycetes</taxon>
        <taxon>Chytridiales</taxon>
        <taxon>Chytriomycetaceae</taxon>
        <taxon>Chytriomyces</taxon>
    </lineage>
</organism>
<dbReference type="Proteomes" id="UP000320333">
    <property type="component" value="Unassembled WGS sequence"/>
</dbReference>
<dbReference type="GO" id="GO:0008270">
    <property type="term" value="F:zinc ion binding"/>
    <property type="evidence" value="ECO:0007669"/>
    <property type="project" value="UniProtKB-KW"/>
</dbReference>
<sequence>MSSTTASSKGGPMLGGTSESADALLNEFLFETQPLPVIQLDQAPLSVFDEDPQFALFAASNARNRRASLPSELLSGLDGLSFGGEYGMDPMDPLMMDPAMLELLGNGGAVDQGTVDPFDIYNANPYNYNNSALSAGLSALGNNNNNTISNAANHSAGSKPIPIPSNAHINSLKPPSSSSYSDRTLSTSAPQTGSDFFTLFAKSFKTPPIALSTSFANNNLVIPSPEASPIAGRRSSFSNPSGTSPMLNRRPSLSNPNASGPLGNRRGSLSNPSAGTQDAQHHMLHHPLQQQQQIESSILHKPRFSKFKSPSSPTLATFANQSLFAAPTVSATSAAAAAVASSTGVAATATAPMMQNMDTRPRDHVCSMCGNKFLRRQDLMRHEVTHSTVKQFTCLYGCGASFGRSDALGRHMKNGKCRAVGQQG</sequence>
<gene>
    <name evidence="7" type="ORF">CcCBS67573_g05710</name>
</gene>
<dbReference type="Gene3D" id="3.30.160.60">
    <property type="entry name" value="Classic Zinc Finger"/>
    <property type="match status" value="1"/>
</dbReference>
<dbReference type="InterPro" id="IPR013087">
    <property type="entry name" value="Znf_C2H2_type"/>
</dbReference>
<reference evidence="7 8" key="1">
    <citation type="journal article" date="2019" name="Sci. Rep.">
        <title>Comparative genomics of chytrid fungi reveal insights into the obligate biotrophic and pathogenic lifestyle of Synchytrium endobioticum.</title>
        <authorList>
            <person name="van de Vossenberg B.T.L.H."/>
            <person name="Warris S."/>
            <person name="Nguyen H.D.T."/>
            <person name="van Gent-Pelzer M.P.E."/>
            <person name="Joly D.L."/>
            <person name="van de Geest H.C."/>
            <person name="Bonants P.J.M."/>
            <person name="Smith D.S."/>
            <person name="Levesque C.A."/>
            <person name="van der Lee T.A.J."/>
        </authorList>
    </citation>
    <scope>NUCLEOTIDE SEQUENCE [LARGE SCALE GENOMIC DNA]</scope>
    <source>
        <strain evidence="7 8">CBS 675.73</strain>
    </source>
</reference>
<dbReference type="EMBL" id="QEAP01000214">
    <property type="protein sequence ID" value="TPX72612.1"/>
    <property type="molecule type" value="Genomic_DNA"/>
</dbReference>
<dbReference type="PROSITE" id="PS50157">
    <property type="entry name" value="ZINC_FINGER_C2H2_2"/>
    <property type="match status" value="1"/>
</dbReference>
<evidence type="ECO:0000313" key="7">
    <source>
        <dbReference type="EMBL" id="TPX72612.1"/>
    </source>
</evidence>
<comment type="caution">
    <text evidence="7">The sequence shown here is derived from an EMBL/GenBank/DDBJ whole genome shotgun (WGS) entry which is preliminary data.</text>
</comment>
<evidence type="ECO:0000256" key="5">
    <source>
        <dbReference type="SAM" id="MobiDB-lite"/>
    </source>
</evidence>
<dbReference type="SMART" id="SM00355">
    <property type="entry name" value="ZnF_C2H2"/>
    <property type="match status" value="2"/>
</dbReference>
<dbReference type="OrthoDB" id="8922241at2759"/>
<dbReference type="STRING" id="246404.A0A507F901"/>
<dbReference type="PROSITE" id="PS00028">
    <property type="entry name" value="ZINC_FINGER_C2H2_1"/>
    <property type="match status" value="1"/>
</dbReference>
<feature type="domain" description="C2H2-type" evidence="6">
    <location>
        <begin position="364"/>
        <end position="391"/>
    </location>
</feature>
<dbReference type="AlphaFoldDB" id="A0A507F901"/>
<feature type="region of interest" description="Disordered" evidence="5">
    <location>
        <begin position="150"/>
        <end position="188"/>
    </location>
</feature>
<evidence type="ECO:0000259" key="6">
    <source>
        <dbReference type="PROSITE" id="PS50157"/>
    </source>
</evidence>
<feature type="compositionally biased region" description="Polar residues" evidence="5">
    <location>
        <begin position="235"/>
        <end position="258"/>
    </location>
</feature>
<accession>A0A507F901</accession>
<dbReference type="GO" id="GO:0000978">
    <property type="term" value="F:RNA polymerase II cis-regulatory region sequence-specific DNA binding"/>
    <property type="evidence" value="ECO:0007669"/>
    <property type="project" value="TreeGrafter"/>
</dbReference>
<evidence type="ECO:0000256" key="2">
    <source>
        <dbReference type="ARBA" id="ARBA00022771"/>
    </source>
</evidence>
<dbReference type="InterPro" id="IPR036236">
    <property type="entry name" value="Znf_C2H2_sf"/>
</dbReference>
<feature type="region of interest" description="Disordered" evidence="5">
    <location>
        <begin position="222"/>
        <end position="284"/>
    </location>
</feature>
<keyword evidence="1" id="KW-0479">Metal-binding</keyword>
<evidence type="ECO:0000256" key="4">
    <source>
        <dbReference type="PROSITE-ProRule" id="PRU00042"/>
    </source>
</evidence>
<dbReference type="SUPFAM" id="SSF57667">
    <property type="entry name" value="beta-beta-alpha zinc fingers"/>
    <property type="match status" value="1"/>
</dbReference>
<evidence type="ECO:0000256" key="1">
    <source>
        <dbReference type="ARBA" id="ARBA00022723"/>
    </source>
</evidence>
<feature type="compositionally biased region" description="Polar residues" evidence="5">
    <location>
        <begin position="267"/>
        <end position="278"/>
    </location>
</feature>
<proteinExistence type="predicted"/>
<keyword evidence="2 4" id="KW-0863">Zinc-finger</keyword>